<dbReference type="InterPro" id="IPR050534">
    <property type="entry name" value="Coronavir_polyprotein_1ab"/>
</dbReference>
<keyword evidence="2" id="KW-0067">ATP-binding</keyword>
<dbReference type="CDD" id="cd18809">
    <property type="entry name" value="SF1_C_RecD"/>
    <property type="match status" value="1"/>
</dbReference>
<dbReference type="Gene3D" id="3.40.50.300">
    <property type="entry name" value="P-loop containing nucleotide triphosphate hydrolases"/>
    <property type="match status" value="2"/>
</dbReference>
<keyword evidence="1" id="KW-0547">Nucleotide-binding</keyword>
<dbReference type="PANTHER" id="PTHR43788:SF6">
    <property type="entry name" value="DNA HELICASE B"/>
    <property type="match status" value="1"/>
</dbReference>
<protein>
    <submittedName>
        <fullName evidence="4">Exodeoxyribonuclease V</fullName>
    </submittedName>
</protein>
<dbReference type="InterPro" id="IPR027417">
    <property type="entry name" value="P-loop_NTPase"/>
</dbReference>
<dbReference type="Pfam" id="PF13538">
    <property type="entry name" value="UvrD_C_2"/>
    <property type="match status" value="1"/>
</dbReference>
<organism evidence="4 5">
    <name type="scientific">candidate division WS6 bacterium GW2011_GWE1_34_7</name>
    <dbReference type="NCBI Taxonomy" id="1619093"/>
    <lineage>
        <taxon>Bacteria</taxon>
        <taxon>Candidatus Dojkabacteria</taxon>
    </lineage>
</organism>
<evidence type="ECO:0000313" key="4">
    <source>
        <dbReference type="EMBL" id="KKP65758.1"/>
    </source>
</evidence>
<dbReference type="Pfam" id="PF13245">
    <property type="entry name" value="AAA_19"/>
    <property type="match status" value="1"/>
</dbReference>
<dbReference type="GO" id="GO:0003678">
    <property type="term" value="F:DNA helicase activity"/>
    <property type="evidence" value="ECO:0007669"/>
    <property type="project" value="UniProtKB-ARBA"/>
</dbReference>
<sequence length="387" mass="44709">MNDLNLSKTQSEVISSILEWFSQSKHQYITLGGYAGTGKTTILGYITEKLHKQNKEIKIAFCSFTGKASRVLDRKLKESNAVFPNDYVGTIHRLIYRAIVDERDNIIGWEKIPTDELKYSLIVVDEASMVTQDIWFDLLSFDIPILAVGDHGQLPPISSSFNLMQQPQLKLEEIFRQEEGNPIIRLSEIARKYGSLPFEELSNEVKKIRKADENTQDILMDIFNNFDENTMILCGYNRTRINLNKSIRQLHFDSPTPQIGDRVICLKNNRNMDIYNGMTGTILDISKASLSGLSYYDAEISLDYEKEPFWGKISIEQFNNTNMEDLRREDLNYFDYGYALTVHKAQGSQAKRVVVFEERFSKMDDETYARWLYTAVTRAEKELYIIA</sequence>
<dbReference type="SUPFAM" id="SSF52540">
    <property type="entry name" value="P-loop containing nucleoside triphosphate hydrolases"/>
    <property type="match status" value="1"/>
</dbReference>
<gene>
    <name evidence="4" type="ORF">UR61_C0012G0010</name>
</gene>
<dbReference type="EMBL" id="LBPV01000012">
    <property type="protein sequence ID" value="KKP65758.1"/>
    <property type="molecule type" value="Genomic_DNA"/>
</dbReference>
<evidence type="ECO:0000259" key="3">
    <source>
        <dbReference type="Pfam" id="PF13538"/>
    </source>
</evidence>
<dbReference type="PATRIC" id="fig|1619093.3.peg.160"/>
<evidence type="ECO:0000313" key="5">
    <source>
        <dbReference type="Proteomes" id="UP000033866"/>
    </source>
</evidence>
<name>A0A0G0B8Q8_9BACT</name>
<dbReference type="GO" id="GO:0005524">
    <property type="term" value="F:ATP binding"/>
    <property type="evidence" value="ECO:0007669"/>
    <property type="project" value="UniProtKB-KW"/>
</dbReference>
<dbReference type="AlphaFoldDB" id="A0A0G0B8Q8"/>
<dbReference type="InterPro" id="IPR027785">
    <property type="entry name" value="UvrD-like_helicase_C"/>
</dbReference>
<accession>A0A0G0B8Q8</accession>
<proteinExistence type="predicted"/>
<dbReference type="PANTHER" id="PTHR43788">
    <property type="entry name" value="DNA2/NAM7 HELICASE FAMILY MEMBER"/>
    <property type="match status" value="1"/>
</dbReference>
<reference evidence="4 5" key="1">
    <citation type="journal article" date="2015" name="Nature">
        <title>rRNA introns, odd ribosomes, and small enigmatic genomes across a large radiation of phyla.</title>
        <authorList>
            <person name="Brown C.T."/>
            <person name="Hug L.A."/>
            <person name="Thomas B.C."/>
            <person name="Sharon I."/>
            <person name="Castelle C.J."/>
            <person name="Singh A."/>
            <person name="Wilkins M.J."/>
            <person name="Williams K.H."/>
            <person name="Banfield J.F."/>
        </authorList>
    </citation>
    <scope>NUCLEOTIDE SEQUENCE [LARGE SCALE GENOMIC DNA]</scope>
</reference>
<evidence type="ECO:0000256" key="1">
    <source>
        <dbReference type="ARBA" id="ARBA00022741"/>
    </source>
</evidence>
<comment type="caution">
    <text evidence="4">The sequence shown here is derived from an EMBL/GenBank/DDBJ whole genome shotgun (WGS) entry which is preliminary data.</text>
</comment>
<evidence type="ECO:0000256" key="2">
    <source>
        <dbReference type="ARBA" id="ARBA00022840"/>
    </source>
</evidence>
<feature type="domain" description="UvrD-like helicase C-terminal" evidence="3">
    <location>
        <begin position="336"/>
        <end position="386"/>
    </location>
</feature>
<dbReference type="Proteomes" id="UP000033866">
    <property type="component" value="Unassembled WGS sequence"/>
</dbReference>